<keyword evidence="7 15" id="KW-0547">Nucleotide-binding</keyword>
<reference evidence="18 19" key="1">
    <citation type="journal article" date="2016" name="Nat. Commun.">
        <title>Thousands of microbial genomes shed light on interconnected biogeochemical processes in an aquifer system.</title>
        <authorList>
            <person name="Anantharaman K."/>
            <person name="Brown C.T."/>
            <person name="Hug L.A."/>
            <person name="Sharon I."/>
            <person name="Castelle C.J."/>
            <person name="Probst A.J."/>
            <person name="Thomas B.C."/>
            <person name="Singh A."/>
            <person name="Wilkins M.J."/>
            <person name="Karaoz U."/>
            <person name="Brodie E.L."/>
            <person name="Williams K.H."/>
            <person name="Hubbard S.S."/>
            <person name="Banfield J.F."/>
        </authorList>
    </citation>
    <scope>NUCLEOTIDE SEQUENCE [LARGE SCALE GENOMIC DNA]</scope>
</reference>
<comment type="cofactor">
    <cofactor evidence="1">
        <name>Zn(2+)</name>
        <dbReference type="ChEBI" id="CHEBI:29105"/>
    </cofactor>
</comment>
<evidence type="ECO:0000256" key="3">
    <source>
        <dbReference type="ARBA" id="ARBA00010044"/>
    </source>
</evidence>
<dbReference type="InterPro" id="IPR005936">
    <property type="entry name" value="FtsH"/>
</dbReference>
<comment type="similarity">
    <text evidence="15">Belongs to the AAA ATPase family.</text>
</comment>
<dbReference type="EMBL" id="MHOJ01000002">
    <property type="protein sequence ID" value="OGZ63089.1"/>
    <property type="molecule type" value="Genomic_DNA"/>
</dbReference>
<dbReference type="GO" id="GO:0046872">
    <property type="term" value="F:metal ion binding"/>
    <property type="evidence" value="ECO:0007669"/>
    <property type="project" value="UniProtKB-KW"/>
</dbReference>
<dbReference type="SUPFAM" id="SSF52540">
    <property type="entry name" value="P-loop containing nucleoside triphosphate hydrolases"/>
    <property type="match status" value="1"/>
</dbReference>
<evidence type="ECO:0000256" key="10">
    <source>
        <dbReference type="ARBA" id="ARBA00022840"/>
    </source>
</evidence>
<dbReference type="FunFam" id="1.10.8.60:FF:000001">
    <property type="entry name" value="ATP-dependent zinc metalloprotease FtsH"/>
    <property type="match status" value="1"/>
</dbReference>
<keyword evidence="10 15" id="KW-0067">ATP-binding</keyword>
<dbReference type="GO" id="GO:0016887">
    <property type="term" value="F:ATP hydrolysis activity"/>
    <property type="evidence" value="ECO:0007669"/>
    <property type="project" value="InterPro"/>
</dbReference>
<keyword evidence="4" id="KW-0645">Protease</keyword>
<dbReference type="GO" id="GO:0004222">
    <property type="term" value="F:metalloendopeptidase activity"/>
    <property type="evidence" value="ECO:0007669"/>
    <property type="project" value="InterPro"/>
</dbReference>
<dbReference type="GO" id="GO:0004176">
    <property type="term" value="F:ATP-dependent peptidase activity"/>
    <property type="evidence" value="ECO:0007669"/>
    <property type="project" value="InterPro"/>
</dbReference>
<dbReference type="Gene3D" id="3.40.50.300">
    <property type="entry name" value="P-loop containing nucleotide triphosphate hydrolases"/>
    <property type="match status" value="1"/>
</dbReference>
<keyword evidence="13 16" id="KW-0472">Membrane</keyword>
<gene>
    <name evidence="18" type="ORF">A3H51_00420</name>
</gene>
<feature type="domain" description="AAA+ ATPase" evidence="17">
    <location>
        <begin position="229"/>
        <end position="368"/>
    </location>
</feature>
<dbReference type="PANTHER" id="PTHR23076">
    <property type="entry name" value="METALLOPROTEASE M41 FTSH"/>
    <property type="match status" value="1"/>
</dbReference>
<dbReference type="NCBIfam" id="TIGR01241">
    <property type="entry name" value="FtsH_fam"/>
    <property type="match status" value="1"/>
</dbReference>
<dbReference type="FunFam" id="3.40.50.300:FF:000001">
    <property type="entry name" value="ATP-dependent zinc metalloprotease FtsH"/>
    <property type="match status" value="1"/>
</dbReference>
<dbReference type="GO" id="GO:0005524">
    <property type="term" value="F:ATP binding"/>
    <property type="evidence" value="ECO:0007669"/>
    <property type="project" value="UniProtKB-KW"/>
</dbReference>
<dbReference type="InterPro" id="IPR000642">
    <property type="entry name" value="Peptidase_M41"/>
</dbReference>
<feature type="transmembrane region" description="Helical" evidence="16">
    <location>
        <begin position="35"/>
        <end position="53"/>
    </location>
</feature>
<evidence type="ECO:0000256" key="9">
    <source>
        <dbReference type="ARBA" id="ARBA00022833"/>
    </source>
</evidence>
<dbReference type="InterPro" id="IPR003593">
    <property type="entry name" value="AAA+_ATPase"/>
</dbReference>
<evidence type="ECO:0000256" key="4">
    <source>
        <dbReference type="ARBA" id="ARBA00022670"/>
    </source>
</evidence>
<dbReference type="CDD" id="cd19501">
    <property type="entry name" value="RecA-like_FtsH"/>
    <property type="match status" value="1"/>
</dbReference>
<dbReference type="STRING" id="1802164.A3H51_00420"/>
<evidence type="ECO:0000256" key="8">
    <source>
        <dbReference type="ARBA" id="ARBA00022801"/>
    </source>
</evidence>
<dbReference type="Pfam" id="PF17862">
    <property type="entry name" value="AAA_lid_3"/>
    <property type="match status" value="1"/>
</dbReference>
<accession>A0A1G2HKZ4</accession>
<evidence type="ECO:0000313" key="19">
    <source>
        <dbReference type="Proteomes" id="UP000178509"/>
    </source>
</evidence>
<dbReference type="InterPro" id="IPR037219">
    <property type="entry name" value="Peptidase_M41-like"/>
</dbReference>
<dbReference type="Pfam" id="PF01434">
    <property type="entry name" value="Peptidase_M41"/>
    <property type="match status" value="1"/>
</dbReference>
<evidence type="ECO:0000256" key="7">
    <source>
        <dbReference type="ARBA" id="ARBA00022741"/>
    </source>
</evidence>
<feature type="non-terminal residue" evidence="18">
    <location>
        <position position="567"/>
    </location>
</feature>
<dbReference type="Proteomes" id="UP000178509">
    <property type="component" value="Unassembled WGS sequence"/>
</dbReference>
<keyword evidence="9" id="KW-0862">Zinc</keyword>
<comment type="caution">
    <text evidence="18">The sequence shown here is derived from an EMBL/GenBank/DDBJ whole genome shotgun (WGS) entry which is preliminary data.</text>
</comment>
<dbReference type="GO" id="GO:0006508">
    <property type="term" value="P:proteolysis"/>
    <property type="evidence" value="ECO:0007669"/>
    <property type="project" value="UniProtKB-KW"/>
</dbReference>
<dbReference type="InterPro" id="IPR003959">
    <property type="entry name" value="ATPase_AAA_core"/>
</dbReference>
<keyword evidence="8" id="KW-0378">Hydrolase</keyword>
<name>A0A1G2HKZ4_9BACT</name>
<dbReference type="GO" id="GO:0005886">
    <property type="term" value="C:plasma membrane"/>
    <property type="evidence" value="ECO:0007669"/>
    <property type="project" value="TreeGrafter"/>
</dbReference>
<organism evidence="18 19">
    <name type="scientific">Candidatus Spechtbacteria bacterium RIFCSPLOWO2_02_FULL_38_8</name>
    <dbReference type="NCBI Taxonomy" id="1802164"/>
    <lineage>
        <taxon>Bacteria</taxon>
        <taxon>Candidatus Spechtiibacteriota</taxon>
    </lineage>
</organism>
<keyword evidence="6" id="KW-0479">Metal-binding</keyword>
<evidence type="ECO:0000256" key="16">
    <source>
        <dbReference type="SAM" id="Phobius"/>
    </source>
</evidence>
<evidence type="ECO:0000256" key="11">
    <source>
        <dbReference type="ARBA" id="ARBA00022989"/>
    </source>
</evidence>
<comment type="subcellular location">
    <subcellularLocation>
        <location evidence="2">Membrane</location>
    </subcellularLocation>
</comment>
<dbReference type="SMART" id="SM00382">
    <property type="entry name" value="AAA"/>
    <property type="match status" value="1"/>
</dbReference>
<evidence type="ECO:0000256" key="5">
    <source>
        <dbReference type="ARBA" id="ARBA00022692"/>
    </source>
</evidence>
<keyword evidence="5 16" id="KW-0812">Transmembrane</keyword>
<dbReference type="SUPFAM" id="SSF140990">
    <property type="entry name" value="FtsH protease domain-like"/>
    <property type="match status" value="1"/>
</dbReference>
<dbReference type="Gene3D" id="1.10.8.60">
    <property type="match status" value="1"/>
</dbReference>
<evidence type="ECO:0000256" key="6">
    <source>
        <dbReference type="ARBA" id="ARBA00022723"/>
    </source>
</evidence>
<proteinExistence type="inferred from homology"/>
<dbReference type="Gene3D" id="1.20.58.760">
    <property type="entry name" value="Peptidase M41"/>
    <property type="match status" value="1"/>
</dbReference>
<evidence type="ECO:0000256" key="15">
    <source>
        <dbReference type="RuleBase" id="RU003651"/>
    </source>
</evidence>
<dbReference type="PROSITE" id="PS00674">
    <property type="entry name" value="AAA"/>
    <property type="match status" value="1"/>
</dbReference>
<evidence type="ECO:0000256" key="1">
    <source>
        <dbReference type="ARBA" id="ARBA00001947"/>
    </source>
</evidence>
<evidence type="ECO:0000313" key="18">
    <source>
        <dbReference type="EMBL" id="OGZ63089.1"/>
    </source>
</evidence>
<dbReference type="AlphaFoldDB" id="A0A1G2HKZ4"/>
<evidence type="ECO:0000256" key="14">
    <source>
        <dbReference type="ARBA" id="ARBA00061570"/>
    </source>
</evidence>
<evidence type="ECO:0000256" key="12">
    <source>
        <dbReference type="ARBA" id="ARBA00023049"/>
    </source>
</evidence>
<comment type="similarity">
    <text evidence="14">In the central section; belongs to the AAA ATPase family.</text>
</comment>
<evidence type="ECO:0000259" key="17">
    <source>
        <dbReference type="SMART" id="SM00382"/>
    </source>
</evidence>
<feature type="transmembrane region" description="Helical" evidence="16">
    <location>
        <begin position="145"/>
        <end position="166"/>
    </location>
</feature>
<evidence type="ECO:0000256" key="2">
    <source>
        <dbReference type="ARBA" id="ARBA00004370"/>
    </source>
</evidence>
<dbReference type="Pfam" id="PF00004">
    <property type="entry name" value="AAA"/>
    <property type="match status" value="1"/>
</dbReference>
<dbReference type="GO" id="GO:0030163">
    <property type="term" value="P:protein catabolic process"/>
    <property type="evidence" value="ECO:0007669"/>
    <property type="project" value="TreeGrafter"/>
</dbReference>
<keyword evidence="11 16" id="KW-1133">Transmembrane helix</keyword>
<protein>
    <recommendedName>
        <fullName evidence="17">AAA+ ATPase domain-containing protein</fullName>
    </recommendedName>
</protein>
<dbReference type="PANTHER" id="PTHR23076:SF97">
    <property type="entry name" value="ATP-DEPENDENT ZINC METALLOPROTEASE YME1L1"/>
    <property type="match status" value="1"/>
</dbReference>
<dbReference type="InterPro" id="IPR003960">
    <property type="entry name" value="ATPase_AAA_CS"/>
</dbReference>
<keyword evidence="12" id="KW-0482">Metalloprotease</keyword>
<dbReference type="InterPro" id="IPR041569">
    <property type="entry name" value="AAA_lid_3"/>
</dbReference>
<comment type="similarity">
    <text evidence="3">In the C-terminal section; belongs to the peptidase M41 family.</text>
</comment>
<evidence type="ECO:0000256" key="13">
    <source>
        <dbReference type="ARBA" id="ARBA00023136"/>
    </source>
</evidence>
<sequence length="567" mass="63306">MRVFLFTTQFVYVIKGLVVKQSEVKIVRIFTKLRFWLMIFVLLIFFAINQIFFSSERITETEVSMGQFINEVINHPGLENVVIKKNADILTANFNEGNLWQNSDGKKFNVVTTIYTDGYEETITQILLDEGIVLEVENDNVGGGFMSYLPTILLYLLLFGGLIFILNRQQGAANKALNFGKTKSNISKEKPTVKFSDVAGLEETKEELREVKEFLENPKKFRDFGELKIPKGVLLYGPPGNGKTLLARAVAGEAGVSFFSISGSDFVEMFVGVGASRVRDLFEKAKEVAPSILFIDEIDAVGRHRGSGLGGGHDEREQTLNQLLVEMDGFDKTGDVIIMAATNRPDILDNALTRPGRFDRQVLVPAPNTKEREEILKLYARNLPIDQNVDFRKIAQQTYGFSGAGLENLINEAGLLCVRYGRLSVTMLEIEEAIEKVMLGTERKSFVLEKRDKQTVAYHEAGHAIVAYALEDAEELHKVTIVPRGRALGYTMTLPEKEKVLEYRNSLWAQLAMFLGGRAAEDILSDNPTGGITGDNAVATQIAEKMVKEYGMSRLGRRSFVNRDGPV</sequence>
<dbReference type="InterPro" id="IPR027417">
    <property type="entry name" value="P-loop_NTPase"/>
</dbReference>